<evidence type="ECO:0000313" key="1">
    <source>
        <dbReference type="EMBL" id="CAL1681107.1"/>
    </source>
</evidence>
<organism evidence="1 2">
    <name type="scientific">Lasius platythorax</name>
    <dbReference type="NCBI Taxonomy" id="488582"/>
    <lineage>
        <taxon>Eukaryota</taxon>
        <taxon>Metazoa</taxon>
        <taxon>Ecdysozoa</taxon>
        <taxon>Arthropoda</taxon>
        <taxon>Hexapoda</taxon>
        <taxon>Insecta</taxon>
        <taxon>Pterygota</taxon>
        <taxon>Neoptera</taxon>
        <taxon>Endopterygota</taxon>
        <taxon>Hymenoptera</taxon>
        <taxon>Apocrita</taxon>
        <taxon>Aculeata</taxon>
        <taxon>Formicoidea</taxon>
        <taxon>Formicidae</taxon>
        <taxon>Formicinae</taxon>
        <taxon>Lasius</taxon>
        <taxon>Lasius</taxon>
    </lineage>
</organism>
<protein>
    <recommendedName>
        <fullName evidence="3">CCHC-type domain-containing protein</fullName>
    </recommendedName>
</protein>
<sequence>MSPFVPNIRQCFNCGQLSHSTKFCTNAAICLVCGLNKHSEINQCSNVMCCVNCKGVHRSLFKDCPEIILKKRTTELMVMQNMDESPEE</sequence>
<accession>A0AAV2NN82</accession>
<name>A0AAV2NN82_9HYME</name>
<evidence type="ECO:0008006" key="3">
    <source>
        <dbReference type="Google" id="ProtNLM"/>
    </source>
</evidence>
<dbReference type="AlphaFoldDB" id="A0AAV2NN82"/>
<proteinExistence type="predicted"/>
<reference evidence="1" key="1">
    <citation type="submission" date="2024-04" db="EMBL/GenBank/DDBJ databases">
        <authorList>
            <consortium name="Molecular Ecology Group"/>
        </authorList>
    </citation>
    <scope>NUCLEOTIDE SEQUENCE</scope>
</reference>
<keyword evidence="2" id="KW-1185">Reference proteome</keyword>
<dbReference type="EMBL" id="OZ034826">
    <property type="protein sequence ID" value="CAL1681107.1"/>
    <property type="molecule type" value="Genomic_DNA"/>
</dbReference>
<evidence type="ECO:0000313" key="2">
    <source>
        <dbReference type="Proteomes" id="UP001497644"/>
    </source>
</evidence>
<gene>
    <name evidence="1" type="ORF">LPLAT_LOCUS7257</name>
</gene>
<dbReference type="Proteomes" id="UP001497644">
    <property type="component" value="Chromosome 3"/>
</dbReference>